<keyword evidence="10" id="KW-0032">Aminotransferase</keyword>
<dbReference type="GO" id="GO:0004123">
    <property type="term" value="F:cystathionine gamma-lyase activity"/>
    <property type="evidence" value="ECO:0007669"/>
    <property type="project" value="TreeGrafter"/>
</dbReference>
<dbReference type="RefSeq" id="WP_149850883.1">
    <property type="nucleotide sequence ID" value="NZ_VUOB01000031.1"/>
</dbReference>
<dbReference type="PANTHER" id="PTHR11808">
    <property type="entry name" value="TRANS-SULFURATION ENZYME FAMILY MEMBER"/>
    <property type="match status" value="1"/>
</dbReference>
<dbReference type="GO" id="GO:0030170">
    <property type="term" value="F:pyridoxal phosphate binding"/>
    <property type="evidence" value="ECO:0007669"/>
    <property type="project" value="InterPro"/>
</dbReference>
<comment type="catalytic activity">
    <reaction evidence="7">
        <text>L-methionine + H2O = methanethiol + 2-oxobutanoate + NH4(+)</text>
        <dbReference type="Rhea" id="RHEA:23800"/>
        <dbReference type="ChEBI" id="CHEBI:15377"/>
        <dbReference type="ChEBI" id="CHEBI:16007"/>
        <dbReference type="ChEBI" id="CHEBI:16763"/>
        <dbReference type="ChEBI" id="CHEBI:28938"/>
        <dbReference type="ChEBI" id="CHEBI:57844"/>
        <dbReference type="EC" id="4.4.1.11"/>
    </reaction>
    <physiologicalReaction direction="left-to-right" evidence="7">
        <dbReference type="Rhea" id="RHEA:23801"/>
    </physiologicalReaction>
</comment>
<comment type="cofactor">
    <cofactor evidence="1 9">
        <name>pyridoxal 5'-phosphate</name>
        <dbReference type="ChEBI" id="CHEBI:597326"/>
    </cofactor>
</comment>
<evidence type="ECO:0000256" key="1">
    <source>
        <dbReference type="ARBA" id="ARBA00001933"/>
    </source>
</evidence>
<evidence type="ECO:0000256" key="3">
    <source>
        <dbReference type="ARBA" id="ARBA00022898"/>
    </source>
</evidence>
<evidence type="ECO:0000256" key="2">
    <source>
        <dbReference type="ARBA" id="ARBA00009077"/>
    </source>
</evidence>
<reference evidence="10 11" key="1">
    <citation type="submission" date="2019-09" db="EMBL/GenBank/DDBJ databases">
        <title>Goodfellowia gen. nov., a new genus of the Pseudonocardineae related to Actinoalloteichus, containing Goodfellowia coeruleoviolacea gen. nov., comb. nov. gen. nov., comb. nov.</title>
        <authorList>
            <person name="Labeda D."/>
        </authorList>
    </citation>
    <scope>NUCLEOTIDE SEQUENCE [LARGE SCALE GENOMIC DNA]</scope>
    <source>
        <strain evidence="10 11">AN110305</strain>
    </source>
</reference>
<evidence type="ECO:0000313" key="10">
    <source>
        <dbReference type="EMBL" id="KAA2261084.1"/>
    </source>
</evidence>
<name>A0A5B2XD27_9PSEU</name>
<dbReference type="Gene3D" id="3.40.640.10">
    <property type="entry name" value="Type I PLP-dependent aspartate aminotransferase-like (Major domain)"/>
    <property type="match status" value="1"/>
</dbReference>
<gene>
    <name evidence="10" type="ORF">F0L68_18665</name>
</gene>
<dbReference type="FunFam" id="3.40.640.10:FF:000046">
    <property type="entry name" value="Cystathionine gamma-lyase"/>
    <property type="match status" value="1"/>
</dbReference>
<dbReference type="EMBL" id="VUOB01000031">
    <property type="protein sequence ID" value="KAA2261084.1"/>
    <property type="molecule type" value="Genomic_DNA"/>
</dbReference>
<dbReference type="PANTHER" id="PTHR11808:SF85">
    <property type="entry name" value="CYSTATHIONINE GAMMA-LYASE-RELATED"/>
    <property type="match status" value="1"/>
</dbReference>
<sequence length="407" mass="42966">MPSRPAADDAVRSPIRALHQETRAVHVAAAELVGCRPLSVPLYQTSSFAFDDPAALAEAMSGPDGAFVYTRRGNPTVRALENTVAALEGGAAALATASGMGAISSVLLSLLRSGDHVIAQRCLYGGTFALFGELAERFGIEVSHVGGQDPDEVRRALRPRSRVLYLETIANPMTQVCDLPALIDVGRAHGLISVVDNSFASPLLCRPLEHGADVVVHSTTKYLGGHSDVLGGVAVFATEEQHLATWSRAVELGASADPFAAWLTIRGLQTLPLRMRAHCANAEFLAHRLAAHPAVRAVHWPGLSDHPDHLVAKRLLAGYGGVLAFDLAGGRGAGQMFISSVELASLAVSLGGVETLVLHPASTSHRELDEVSLRAAGIGPGTVRVAVGLEHRDDLWRDFEQALARCA</sequence>
<dbReference type="InterPro" id="IPR015422">
    <property type="entry name" value="PyrdxlP-dep_Trfase_small"/>
</dbReference>
<protein>
    <recommendedName>
        <fullName evidence="4">homocysteine desulfhydrase</fullName>
        <ecNumber evidence="4">4.4.1.2</ecNumber>
    </recommendedName>
    <alternativeName>
        <fullName evidence="5">Homocysteine desulfhydrase</fullName>
    </alternativeName>
</protein>
<dbReference type="Pfam" id="PF01053">
    <property type="entry name" value="Cys_Met_Meta_PP"/>
    <property type="match status" value="1"/>
</dbReference>
<dbReference type="Proteomes" id="UP000323454">
    <property type="component" value="Unassembled WGS sequence"/>
</dbReference>
<dbReference type="EC" id="4.4.1.2" evidence="4"/>
<accession>A0A5B2XD27</accession>
<dbReference type="GO" id="GO:0019343">
    <property type="term" value="P:cysteine biosynthetic process via cystathionine"/>
    <property type="evidence" value="ECO:0007669"/>
    <property type="project" value="TreeGrafter"/>
</dbReference>
<dbReference type="GO" id="GO:0019346">
    <property type="term" value="P:transsulfuration"/>
    <property type="evidence" value="ECO:0007669"/>
    <property type="project" value="InterPro"/>
</dbReference>
<dbReference type="GO" id="GO:0008483">
    <property type="term" value="F:transaminase activity"/>
    <property type="evidence" value="ECO:0007669"/>
    <property type="project" value="UniProtKB-KW"/>
</dbReference>
<reference evidence="10 11" key="2">
    <citation type="submission" date="2019-09" db="EMBL/GenBank/DDBJ databases">
        <authorList>
            <person name="Jin C."/>
        </authorList>
    </citation>
    <scope>NUCLEOTIDE SEQUENCE [LARGE SCALE GENOMIC DNA]</scope>
    <source>
        <strain evidence="10 11">AN110305</strain>
    </source>
</reference>
<dbReference type="GO" id="GO:0047982">
    <property type="term" value="F:homocysteine desulfhydrase activity"/>
    <property type="evidence" value="ECO:0007669"/>
    <property type="project" value="UniProtKB-EC"/>
</dbReference>
<dbReference type="InterPro" id="IPR015424">
    <property type="entry name" value="PyrdxlP-dep_Trfase"/>
</dbReference>
<evidence type="ECO:0000256" key="5">
    <source>
        <dbReference type="ARBA" id="ARBA00047199"/>
    </source>
</evidence>
<evidence type="ECO:0000313" key="11">
    <source>
        <dbReference type="Proteomes" id="UP000323454"/>
    </source>
</evidence>
<evidence type="ECO:0000256" key="9">
    <source>
        <dbReference type="RuleBase" id="RU362118"/>
    </source>
</evidence>
<comment type="caution">
    <text evidence="10">The sequence shown here is derived from an EMBL/GenBank/DDBJ whole genome shotgun (WGS) entry which is preliminary data.</text>
</comment>
<dbReference type="Gene3D" id="3.90.1150.10">
    <property type="entry name" value="Aspartate Aminotransferase, domain 1"/>
    <property type="match status" value="1"/>
</dbReference>
<dbReference type="InterPro" id="IPR000277">
    <property type="entry name" value="Cys/Met-Metab_PyrdxlP-dep_enz"/>
</dbReference>
<dbReference type="GO" id="GO:0018826">
    <property type="term" value="F:methionine gamma-lyase activity"/>
    <property type="evidence" value="ECO:0007669"/>
    <property type="project" value="UniProtKB-EC"/>
</dbReference>
<evidence type="ECO:0000256" key="4">
    <source>
        <dbReference type="ARBA" id="ARBA00047175"/>
    </source>
</evidence>
<evidence type="ECO:0000256" key="7">
    <source>
        <dbReference type="ARBA" id="ARBA00052699"/>
    </source>
</evidence>
<comment type="similarity">
    <text evidence="2 9">Belongs to the trans-sulfuration enzymes family.</text>
</comment>
<dbReference type="PIRSF" id="PIRSF001434">
    <property type="entry name" value="CGS"/>
    <property type="match status" value="1"/>
</dbReference>
<dbReference type="AlphaFoldDB" id="A0A5B2XD27"/>
<keyword evidence="11" id="KW-1185">Reference proteome</keyword>
<proteinExistence type="inferred from homology"/>
<dbReference type="PROSITE" id="PS00868">
    <property type="entry name" value="CYS_MET_METAB_PP"/>
    <property type="match status" value="1"/>
</dbReference>
<keyword evidence="3 8" id="KW-0663">Pyridoxal phosphate</keyword>
<keyword evidence="10" id="KW-0808">Transferase</keyword>
<organism evidence="10 11">
    <name type="scientific">Solihabitans fulvus</name>
    <dbReference type="NCBI Taxonomy" id="1892852"/>
    <lineage>
        <taxon>Bacteria</taxon>
        <taxon>Bacillati</taxon>
        <taxon>Actinomycetota</taxon>
        <taxon>Actinomycetes</taxon>
        <taxon>Pseudonocardiales</taxon>
        <taxon>Pseudonocardiaceae</taxon>
        <taxon>Solihabitans</taxon>
    </lineage>
</organism>
<evidence type="ECO:0000256" key="8">
    <source>
        <dbReference type="PIRSR" id="PIRSR001434-2"/>
    </source>
</evidence>
<evidence type="ECO:0000256" key="6">
    <source>
        <dbReference type="ARBA" id="ARBA00048780"/>
    </source>
</evidence>
<dbReference type="OrthoDB" id="9805790at2"/>
<dbReference type="SUPFAM" id="SSF53383">
    <property type="entry name" value="PLP-dependent transferases"/>
    <property type="match status" value="1"/>
</dbReference>
<comment type="catalytic activity">
    <reaction evidence="6">
        <text>L-homocysteine + H2O = 2-oxobutanoate + hydrogen sulfide + NH4(+) + H(+)</text>
        <dbReference type="Rhea" id="RHEA:14501"/>
        <dbReference type="ChEBI" id="CHEBI:15377"/>
        <dbReference type="ChEBI" id="CHEBI:15378"/>
        <dbReference type="ChEBI" id="CHEBI:16763"/>
        <dbReference type="ChEBI" id="CHEBI:28938"/>
        <dbReference type="ChEBI" id="CHEBI:29919"/>
        <dbReference type="ChEBI" id="CHEBI:58199"/>
        <dbReference type="EC" id="4.4.1.2"/>
    </reaction>
    <physiologicalReaction direction="left-to-right" evidence="6">
        <dbReference type="Rhea" id="RHEA:14502"/>
    </physiologicalReaction>
</comment>
<dbReference type="InterPro" id="IPR054542">
    <property type="entry name" value="Cys_met_metab_PP"/>
</dbReference>
<dbReference type="CDD" id="cd00614">
    <property type="entry name" value="CGS_like"/>
    <property type="match status" value="1"/>
</dbReference>
<dbReference type="GO" id="GO:0005737">
    <property type="term" value="C:cytoplasm"/>
    <property type="evidence" value="ECO:0007669"/>
    <property type="project" value="TreeGrafter"/>
</dbReference>
<dbReference type="InterPro" id="IPR015421">
    <property type="entry name" value="PyrdxlP-dep_Trfase_major"/>
</dbReference>
<feature type="modified residue" description="N6-(pyridoxal phosphate)lysine" evidence="8">
    <location>
        <position position="221"/>
    </location>
</feature>